<dbReference type="Proteomes" id="UP000315303">
    <property type="component" value="Unassembled WGS sequence"/>
</dbReference>
<organism evidence="2 3">
    <name type="scientific">Litorilituus lipolyticus</name>
    <dbReference type="NCBI Taxonomy" id="2491017"/>
    <lineage>
        <taxon>Bacteria</taxon>
        <taxon>Pseudomonadati</taxon>
        <taxon>Pseudomonadota</taxon>
        <taxon>Gammaproteobacteria</taxon>
        <taxon>Alteromonadales</taxon>
        <taxon>Colwelliaceae</taxon>
        <taxon>Litorilituus</taxon>
    </lineage>
</organism>
<proteinExistence type="predicted"/>
<dbReference type="InterPro" id="IPR007498">
    <property type="entry name" value="PqiA-like"/>
</dbReference>
<comment type="caution">
    <text evidence="2">The sequence shown here is derived from an EMBL/GenBank/DDBJ whole genome shotgun (WGS) entry which is preliminary data.</text>
</comment>
<dbReference type="RefSeq" id="WP_140605744.1">
    <property type="nucleotide sequence ID" value="NZ_SAWY01000041.1"/>
</dbReference>
<evidence type="ECO:0000313" key="3">
    <source>
        <dbReference type="Proteomes" id="UP000315303"/>
    </source>
</evidence>
<sequence>MKKHLGFLLNVLAIGLFVPGIILPMFSLNMTMNAQVANASVSSGLLDKQLSLIGTIQELYQDDRVLVASLILFFSLCIPILKSLLMTWAYIKKNTEIEKSIYRFINAIGKWSMADVFVVAIFLAVLSTNHGETATSQQLQLFAFKIDVLTSTETLSAVGQGFYYFVGYCLLSLLATQISHSSLKED</sequence>
<dbReference type="Pfam" id="PF04403">
    <property type="entry name" value="PqiA"/>
    <property type="match status" value="1"/>
</dbReference>
<feature type="transmembrane region" description="Helical" evidence="1">
    <location>
        <begin position="103"/>
        <end position="126"/>
    </location>
</feature>
<feature type="transmembrane region" description="Helical" evidence="1">
    <location>
        <begin position="7"/>
        <end position="26"/>
    </location>
</feature>
<protein>
    <submittedName>
        <fullName evidence="2">Paraquat-inducible protein A</fullName>
    </submittedName>
</protein>
<evidence type="ECO:0000313" key="2">
    <source>
        <dbReference type="EMBL" id="TPH12214.1"/>
    </source>
</evidence>
<gene>
    <name evidence="2" type="ORF">EPA86_17885</name>
</gene>
<keyword evidence="1" id="KW-0812">Transmembrane</keyword>
<reference evidence="2 3" key="1">
    <citation type="submission" date="2019-01" db="EMBL/GenBank/DDBJ databases">
        <title>Litorilituus lipolytica sp. nov., isolated from intertidal sand of the Yellow Sea in China.</title>
        <authorList>
            <person name="Liu A."/>
        </authorList>
    </citation>
    <scope>NUCLEOTIDE SEQUENCE [LARGE SCALE GENOMIC DNA]</scope>
    <source>
        <strain evidence="2 3">RZ04</strain>
    </source>
</reference>
<dbReference type="OrthoDB" id="9800207at2"/>
<keyword evidence="1" id="KW-0472">Membrane</keyword>
<evidence type="ECO:0000256" key="1">
    <source>
        <dbReference type="SAM" id="Phobius"/>
    </source>
</evidence>
<dbReference type="EMBL" id="SAWY01000041">
    <property type="protein sequence ID" value="TPH12214.1"/>
    <property type="molecule type" value="Genomic_DNA"/>
</dbReference>
<dbReference type="AlphaFoldDB" id="A0A502KLS7"/>
<keyword evidence="3" id="KW-1185">Reference proteome</keyword>
<name>A0A502KLS7_9GAMM</name>
<feature type="transmembrane region" description="Helical" evidence="1">
    <location>
        <begin position="162"/>
        <end position="183"/>
    </location>
</feature>
<feature type="transmembrane region" description="Helical" evidence="1">
    <location>
        <begin position="65"/>
        <end position="91"/>
    </location>
</feature>
<accession>A0A502KLS7</accession>
<keyword evidence="1" id="KW-1133">Transmembrane helix</keyword>